<dbReference type="SUPFAM" id="SSF52058">
    <property type="entry name" value="L domain-like"/>
    <property type="match status" value="1"/>
</dbReference>
<keyword evidence="1" id="KW-0472">Membrane</keyword>
<dbReference type="OMA" id="QLLWWGH"/>
<evidence type="ECO:0000313" key="2">
    <source>
        <dbReference type="EMBL" id="EQC42307.1"/>
    </source>
</evidence>
<dbReference type="AlphaFoldDB" id="T0SH46"/>
<dbReference type="VEuPathDB" id="FungiDB:SDRG_00046"/>
<evidence type="ECO:0000313" key="3">
    <source>
        <dbReference type="Proteomes" id="UP000030762"/>
    </source>
</evidence>
<dbReference type="Gene3D" id="3.80.10.10">
    <property type="entry name" value="Ribonuclease Inhibitor"/>
    <property type="match status" value="1"/>
</dbReference>
<feature type="transmembrane region" description="Helical" evidence="1">
    <location>
        <begin position="49"/>
        <end position="71"/>
    </location>
</feature>
<dbReference type="Proteomes" id="UP000030762">
    <property type="component" value="Unassembled WGS sequence"/>
</dbReference>
<keyword evidence="3" id="KW-1185">Reference proteome</keyword>
<feature type="transmembrane region" description="Helical" evidence="1">
    <location>
        <begin position="161"/>
        <end position="180"/>
    </location>
</feature>
<feature type="transmembrane region" description="Helical" evidence="1">
    <location>
        <begin position="83"/>
        <end position="109"/>
    </location>
</feature>
<reference evidence="2 3" key="1">
    <citation type="submission" date="2012-04" db="EMBL/GenBank/DDBJ databases">
        <title>The Genome Sequence of Saprolegnia declina VS20.</title>
        <authorList>
            <consortium name="The Broad Institute Genome Sequencing Platform"/>
            <person name="Russ C."/>
            <person name="Nusbaum C."/>
            <person name="Tyler B."/>
            <person name="van West P."/>
            <person name="Dieguez-Uribeondo J."/>
            <person name="de Bruijn I."/>
            <person name="Tripathy S."/>
            <person name="Jiang R."/>
            <person name="Young S.K."/>
            <person name="Zeng Q."/>
            <person name="Gargeya S."/>
            <person name="Fitzgerald M."/>
            <person name="Haas B."/>
            <person name="Abouelleil A."/>
            <person name="Alvarado L."/>
            <person name="Arachchi H.M."/>
            <person name="Berlin A."/>
            <person name="Chapman S.B."/>
            <person name="Goldberg J."/>
            <person name="Griggs A."/>
            <person name="Gujja S."/>
            <person name="Hansen M."/>
            <person name="Howarth C."/>
            <person name="Imamovic A."/>
            <person name="Larimer J."/>
            <person name="McCowen C."/>
            <person name="Montmayeur A."/>
            <person name="Murphy C."/>
            <person name="Neiman D."/>
            <person name="Pearson M."/>
            <person name="Priest M."/>
            <person name="Roberts A."/>
            <person name="Saif S."/>
            <person name="Shea T."/>
            <person name="Sisk P."/>
            <person name="Sykes S."/>
            <person name="Wortman J."/>
            <person name="Nusbaum C."/>
            <person name="Birren B."/>
        </authorList>
    </citation>
    <scope>NUCLEOTIDE SEQUENCE [LARGE SCALE GENOMIC DNA]</scope>
    <source>
        <strain evidence="2 3">VS20</strain>
    </source>
</reference>
<keyword evidence="1" id="KW-0812">Transmembrane</keyword>
<sequence>MVVRVEAYLASTDDVADLGLPSPPKLRVFGEPQAAPPSCHVLSHTSYQLLWWGHLVSQSLVLCVLLLRVQAVLASNAQDNSSWAVLLLGSAMCLATLDLSALVVASLIAKRFRFARSWLACEASLATWSAQPSAIALMGSVALALWLVQLHDASYFSSSRTASYGVLGLWCVVSACTVQLKTVGRAAWLWSLQTWTLLVLGLWTPSTPLTVWGPSLTAAYDQSLHAGIFAVQSILTTWVLWLLPHLVQPSKAVSSPHLVQPSKAVSSPLKVRQWTVRRPSVTAATMPALHTAKTTWSRWGRWTMHSQWLLALVAVAWDSYCVVMRRSAPGCDMARGQLFTLAPCCLVYTSRNCEAVPLLPRLVALRILDCDHTILPALEVLAVALINCTTTDTTWASLTPTTTFISLRNVTPHDATFPVALLRMLHVRVESSTVMQWPRDAVRSLLVTLDVADTQLPFPPTYIRFPQLVGLHFVNTSASTIEAVREDDFAALQLLNVSRNPLTTLPPSVWQLPRVHTVDVRGTQLSAVPARFSPSLRLILATTTPLCAGVAAFYASLQPTHLGVSFARSDVSLIQCQPHA</sequence>
<evidence type="ECO:0000256" key="1">
    <source>
        <dbReference type="SAM" id="Phobius"/>
    </source>
</evidence>
<accession>T0SH46</accession>
<proteinExistence type="predicted"/>
<name>T0SH46_SAPDV</name>
<dbReference type="InParanoid" id="T0SH46"/>
<gene>
    <name evidence="2" type="ORF">SDRG_00046</name>
</gene>
<dbReference type="OrthoDB" id="110711at2759"/>
<dbReference type="EMBL" id="JH767132">
    <property type="protein sequence ID" value="EQC42307.1"/>
    <property type="molecule type" value="Genomic_DNA"/>
</dbReference>
<organism evidence="2 3">
    <name type="scientific">Saprolegnia diclina (strain VS20)</name>
    <dbReference type="NCBI Taxonomy" id="1156394"/>
    <lineage>
        <taxon>Eukaryota</taxon>
        <taxon>Sar</taxon>
        <taxon>Stramenopiles</taxon>
        <taxon>Oomycota</taxon>
        <taxon>Saprolegniomycetes</taxon>
        <taxon>Saprolegniales</taxon>
        <taxon>Saprolegniaceae</taxon>
        <taxon>Saprolegnia</taxon>
    </lineage>
</organism>
<dbReference type="InterPro" id="IPR032675">
    <property type="entry name" value="LRR_dom_sf"/>
</dbReference>
<protein>
    <submittedName>
        <fullName evidence="2">Uncharacterized protein</fullName>
    </submittedName>
</protein>
<dbReference type="RefSeq" id="XP_008603730.1">
    <property type="nucleotide sequence ID" value="XM_008605508.1"/>
</dbReference>
<feature type="transmembrane region" description="Helical" evidence="1">
    <location>
        <begin position="130"/>
        <end position="149"/>
    </location>
</feature>
<keyword evidence="1" id="KW-1133">Transmembrane helix</keyword>
<dbReference type="GeneID" id="19940773"/>